<keyword evidence="7" id="KW-1185">Reference proteome</keyword>
<gene>
    <name evidence="6" type="ORF">FHS42_000892</name>
</gene>
<dbReference type="EMBL" id="JACHJL010000002">
    <property type="protein sequence ID" value="MBB5933866.1"/>
    <property type="molecule type" value="Genomic_DNA"/>
</dbReference>
<protein>
    <recommendedName>
        <fullName evidence="8">Esterase</fullName>
    </recommendedName>
</protein>
<keyword evidence="3" id="KW-0378">Hydrolase</keyword>
<dbReference type="Gene3D" id="2.130.10.130">
    <property type="entry name" value="Integrin alpha, N-terminal"/>
    <property type="match status" value="3"/>
</dbReference>
<evidence type="ECO:0000256" key="1">
    <source>
        <dbReference type="ARBA" id="ARBA00022729"/>
    </source>
</evidence>
<dbReference type="GO" id="GO:0016787">
    <property type="term" value="F:hydrolase activity"/>
    <property type="evidence" value="ECO:0007669"/>
    <property type="project" value="UniProtKB-KW"/>
</dbReference>
<comment type="caution">
    <text evidence="6">The sequence shown here is derived from an EMBL/GenBank/DDBJ whole genome shotgun (WGS) entry which is preliminary data.</text>
</comment>
<evidence type="ECO:0000313" key="6">
    <source>
        <dbReference type="EMBL" id="MBB5933866.1"/>
    </source>
</evidence>
<organism evidence="6 7">
    <name type="scientific">Streptomyces zagrosensis</name>
    <dbReference type="NCBI Taxonomy" id="1042984"/>
    <lineage>
        <taxon>Bacteria</taxon>
        <taxon>Bacillati</taxon>
        <taxon>Actinomycetota</taxon>
        <taxon>Actinomycetes</taxon>
        <taxon>Kitasatosporales</taxon>
        <taxon>Streptomycetaceae</taxon>
        <taxon>Streptomyces</taxon>
    </lineage>
</organism>
<evidence type="ECO:0008006" key="8">
    <source>
        <dbReference type="Google" id="ProtNLM"/>
    </source>
</evidence>
<dbReference type="AlphaFoldDB" id="A0A7W9Q5C4"/>
<sequence length="496" mass="49758">MRKNRSAAVTAASFLLMAGAAIALAPAAHAGTPGGTAANDRNCDFNGDGYEDALLAAPKATVGGDRDAGYVAVQYGSAKGINTSHRTIIDQSTPGVPGSPEPGDAFGQALATGDLDSDGFDDAVIGIPNEDIGTVADAGGVTVLWGSKSGLTGRDSSWLESQEPTAKETYGIGVAAARFTSDTPGDVLAILDRDDLEVSWWASGAQQRAAAPRGLEKSALADEGKNIAPSSLTTGDYDRNGYADLVISGTSTGEEPGHGWSTLLAGQADGLVYQRDLRGGPVAASGDINGDSYDDLVTSEPHSPDDGGETMTGGLVGVYLGSEEGPVGQEGTVGSPPQWWTQDSPGVAGVAEQGDGWGSDLSLGDTNGDGYADLAIGASGEDIGTVPDAGAVWLLRGSAQGLTATKSVSYDQNSVNVPGDAEKADAFGGQVRLIDPNKDGKFGLLAAAPGENTGDGVVWVLSANAGGLTSAGSWTYGGGSLNAPSADAAFGATIDE</sequence>
<dbReference type="InterPro" id="IPR013519">
    <property type="entry name" value="Int_alpha_beta-p"/>
</dbReference>
<keyword evidence="2" id="KW-0677">Repeat</keyword>
<keyword evidence="1 5" id="KW-0732">Signal</keyword>
<feature type="signal peptide" evidence="5">
    <location>
        <begin position="1"/>
        <end position="30"/>
    </location>
</feature>
<proteinExistence type="predicted"/>
<dbReference type="PANTHER" id="PTHR23221:SF7">
    <property type="entry name" value="PHOSPHATIDYLINOSITOL-GLYCAN-SPECIFIC PHOSPHOLIPASE D"/>
    <property type="match status" value="1"/>
</dbReference>
<dbReference type="RefSeq" id="WP_184569186.1">
    <property type="nucleotide sequence ID" value="NZ_JACHJL010000002.1"/>
</dbReference>
<feature type="chain" id="PRO_5031081079" description="Esterase" evidence="5">
    <location>
        <begin position="31"/>
        <end position="496"/>
    </location>
</feature>
<dbReference type="PANTHER" id="PTHR23221">
    <property type="entry name" value="GLYCOSYLPHOSPHATIDYLINOSITOL PHOSPHOLIPASE D"/>
    <property type="match status" value="1"/>
</dbReference>
<dbReference type="InterPro" id="IPR013517">
    <property type="entry name" value="FG-GAP"/>
</dbReference>
<name>A0A7W9Q5C4_9ACTN</name>
<evidence type="ECO:0000313" key="7">
    <source>
        <dbReference type="Proteomes" id="UP000588098"/>
    </source>
</evidence>
<dbReference type="InterPro" id="IPR028994">
    <property type="entry name" value="Integrin_alpha_N"/>
</dbReference>
<reference evidence="6 7" key="1">
    <citation type="submission" date="2020-08" db="EMBL/GenBank/DDBJ databases">
        <title>Genomic Encyclopedia of Type Strains, Phase III (KMG-III): the genomes of soil and plant-associated and newly described type strains.</title>
        <authorList>
            <person name="Whitman W."/>
        </authorList>
    </citation>
    <scope>NUCLEOTIDE SEQUENCE [LARGE SCALE GENOMIC DNA]</scope>
    <source>
        <strain evidence="6 7">CECT 8305</strain>
    </source>
</reference>
<evidence type="ECO:0000256" key="3">
    <source>
        <dbReference type="ARBA" id="ARBA00022801"/>
    </source>
</evidence>
<dbReference type="SUPFAM" id="SSF69318">
    <property type="entry name" value="Integrin alpha N-terminal domain"/>
    <property type="match status" value="1"/>
</dbReference>
<accession>A0A7W9Q5C4</accession>
<dbReference type="SMART" id="SM00191">
    <property type="entry name" value="Int_alpha"/>
    <property type="match status" value="5"/>
</dbReference>
<evidence type="ECO:0000256" key="4">
    <source>
        <dbReference type="ARBA" id="ARBA00023180"/>
    </source>
</evidence>
<keyword evidence="4" id="KW-0325">Glycoprotein</keyword>
<evidence type="ECO:0000256" key="5">
    <source>
        <dbReference type="SAM" id="SignalP"/>
    </source>
</evidence>
<evidence type="ECO:0000256" key="2">
    <source>
        <dbReference type="ARBA" id="ARBA00022737"/>
    </source>
</evidence>
<dbReference type="Pfam" id="PF01839">
    <property type="entry name" value="FG-GAP"/>
    <property type="match status" value="3"/>
</dbReference>
<dbReference type="PROSITE" id="PS51470">
    <property type="entry name" value="FG_GAP"/>
    <property type="match status" value="1"/>
</dbReference>
<dbReference type="Proteomes" id="UP000588098">
    <property type="component" value="Unassembled WGS sequence"/>
</dbReference>